<evidence type="ECO:0000313" key="10">
    <source>
        <dbReference type="EMBL" id="MDZ5760493.1"/>
    </source>
</evidence>
<evidence type="ECO:0000256" key="6">
    <source>
        <dbReference type="ARBA" id="ARBA00023002"/>
    </source>
</evidence>
<dbReference type="InterPro" id="IPR017925">
    <property type="entry name" value="DHFR_CS"/>
</dbReference>
<proteinExistence type="inferred from homology"/>
<evidence type="ECO:0000256" key="1">
    <source>
        <dbReference type="ARBA" id="ARBA00004903"/>
    </source>
</evidence>
<keyword evidence="4 7" id="KW-0554">One-carbon metabolism</keyword>
<organism evidence="10 11">
    <name type="scientific">Carnobacterium maltaromaticum</name>
    <name type="common">Carnobacterium piscicola</name>
    <dbReference type="NCBI Taxonomy" id="2751"/>
    <lineage>
        <taxon>Bacteria</taxon>
        <taxon>Bacillati</taxon>
        <taxon>Bacillota</taxon>
        <taxon>Bacilli</taxon>
        <taxon>Lactobacillales</taxon>
        <taxon>Carnobacteriaceae</taxon>
        <taxon>Carnobacterium</taxon>
    </lineage>
</organism>
<evidence type="ECO:0000256" key="4">
    <source>
        <dbReference type="ARBA" id="ARBA00022563"/>
    </source>
</evidence>
<dbReference type="Gene3D" id="3.40.430.10">
    <property type="entry name" value="Dihydrofolate Reductase, subunit A"/>
    <property type="match status" value="1"/>
</dbReference>
<dbReference type="GO" id="GO:0046654">
    <property type="term" value="P:tetrahydrofolate biosynthetic process"/>
    <property type="evidence" value="ECO:0007669"/>
    <property type="project" value="InterPro"/>
</dbReference>
<sequence>MIAYLWAQDEQGVIGNKGTLPWSLPNDLKYFKEMTTGNAIVMGRKTFEGMGKRPLPNRINIVLTTDLGYEAEGVTVMHTREEILDFAKNYEKDTFITGGTGVFNAFIDDADILYRTMIKGTFEGDTIFPELDWSEWEIISANPGILDERNRYPHVFEAYKRK</sequence>
<protein>
    <recommendedName>
        <fullName evidence="3 7">Dihydrofolate reductase</fullName>
        <ecNumber evidence="3 7">1.5.1.3</ecNumber>
    </recommendedName>
</protein>
<comment type="caution">
    <text evidence="10">The sequence shown here is derived from an EMBL/GenBank/DDBJ whole genome shotgun (WGS) entry which is preliminary data.</text>
</comment>
<evidence type="ECO:0000256" key="7">
    <source>
        <dbReference type="PIRNR" id="PIRNR000194"/>
    </source>
</evidence>
<comment type="function">
    <text evidence="7">Key enzyme in folate metabolism. Catalyzes an essential reaction for de novo glycine and purine synthesis, and for DNA precursor synthesis.</text>
</comment>
<evidence type="ECO:0000256" key="8">
    <source>
        <dbReference type="RuleBase" id="RU004474"/>
    </source>
</evidence>
<dbReference type="PANTHER" id="PTHR48069:SF3">
    <property type="entry name" value="DIHYDROFOLATE REDUCTASE"/>
    <property type="match status" value="1"/>
</dbReference>
<name>A0AAW9JY69_CARML</name>
<dbReference type="PROSITE" id="PS00075">
    <property type="entry name" value="DHFR_1"/>
    <property type="match status" value="1"/>
</dbReference>
<dbReference type="InterPro" id="IPR001796">
    <property type="entry name" value="DHFR_dom"/>
</dbReference>
<evidence type="ECO:0000259" key="9">
    <source>
        <dbReference type="PROSITE" id="PS51330"/>
    </source>
</evidence>
<evidence type="ECO:0000256" key="5">
    <source>
        <dbReference type="ARBA" id="ARBA00022857"/>
    </source>
</evidence>
<evidence type="ECO:0000256" key="2">
    <source>
        <dbReference type="ARBA" id="ARBA00009539"/>
    </source>
</evidence>
<dbReference type="AlphaFoldDB" id="A0AAW9JY69"/>
<dbReference type="GO" id="GO:0006730">
    <property type="term" value="P:one-carbon metabolic process"/>
    <property type="evidence" value="ECO:0007669"/>
    <property type="project" value="UniProtKB-KW"/>
</dbReference>
<dbReference type="EC" id="1.5.1.3" evidence="3 7"/>
<gene>
    <name evidence="10" type="ORF">RAK27_17775</name>
</gene>
<dbReference type="EMBL" id="JAVBVO010000005">
    <property type="protein sequence ID" value="MDZ5760493.1"/>
    <property type="molecule type" value="Genomic_DNA"/>
</dbReference>
<dbReference type="GO" id="GO:0005829">
    <property type="term" value="C:cytosol"/>
    <property type="evidence" value="ECO:0007669"/>
    <property type="project" value="TreeGrafter"/>
</dbReference>
<keyword evidence="5 7" id="KW-0521">NADP</keyword>
<dbReference type="PROSITE" id="PS51330">
    <property type="entry name" value="DHFR_2"/>
    <property type="match status" value="1"/>
</dbReference>
<dbReference type="GO" id="GO:0004146">
    <property type="term" value="F:dihydrofolate reductase activity"/>
    <property type="evidence" value="ECO:0007669"/>
    <property type="project" value="UniProtKB-EC"/>
</dbReference>
<reference evidence="10" key="1">
    <citation type="submission" date="2023-08" db="EMBL/GenBank/DDBJ databases">
        <title>Genomic characterization of piscicolin 126 produced by Carnobacterium maltaromaticum CM22 strain isolated from salmon (Salmo salar).</title>
        <authorList>
            <person name="Gonzalez-Gragera E."/>
            <person name="Garcia-Lopez J.D."/>
            <person name="Teso-Perez C."/>
            <person name="Gimenez-Hernandez I."/>
            <person name="Peralta-Sanchez J.M."/>
            <person name="Valdivia E."/>
            <person name="Montalban-Lopez M."/>
            <person name="Martin-Platero A.M."/>
            <person name="Banos A."/>
            <person name="Martinez-Bueno M."/>
        </authorList>
    </citation>
    <scope>NUCLEOTIDE SEQUENCE</scope>
    <source>
        <strain evidence="10">CM22</strain>
    </source>
</reference>
<comment type="pathway">
    <text evidence="1 7">Cofactor biosynthesis; tetrahydrofolate biosynthesis; 5,6,7,8-tetrahydrofolate from 7,8-dihydrofolate: step 1/1.</text>
</comment>
<comment type="similarity">
    <text evidence="2 7 8">Belongs to the dihydrofolate reductase family.</text>
</comment>
<dbReference type="PRINTS" id="PR00070">
    <property type="entry name" value="DHFR"/>
</dbReference>
<evidence type="ECO:0000256" key="3">
    <source>
        <dbReference type="ARBA" id="ARBA00012856"/>
    </source>
</evidence>
<dbReference type="GO" id="GO:0046452">
    <property type="term" value="P:dihydrofolate metabolic process"/>
    <property type="evidence" value="ECO:0007669"/>
    <property type="project" value="TreeGrafter"/>
</dbReference>
<dbReference type="InterPro" id="IPR024072">
    <property type="entry name" value="DHFR-like_dom_sf"/>
</dbReference>
<dbReference type="Pfam" id="PF00186">
    <property type="entry name" value="DHFR_1"/>
    <property type="match status" value="1"/>
</dbReference>
<dbReference type="InterPro" id="IPR012259">
    <property type="entry name" value="DHFR"/>
</dbReference>
<dbReference type="GO" id="GO:0050661">
    <property type="term" value="F:NADP binding"/>
    <property type="evidence" value="ECO:0007669"/>
    <property type="project" value="InterPro"/>
</dbReference>
<dbReference type="CDD" id="cd00209">
    <property type="entry name" value="DHFR"/>
    <property type="match status" value="1"/>
</dbReference>
<dbReference type="SUPFAM" id="SSF53597">
    <property type="entry name" value="Dihydrofolate reductase-like"/>
    <property type="match status" value="1"/>
</dbReference>
<keyword evidence="6 7" id="KW-0560">Oxidoreductase</keyword>
<accession>A0AAW9JY69</accession>
<feature type="domain" description="DHFR" evidence="9">
    <location>
        <begin position="1"/>
        <end position="161"/>
    </location>
</feature>
<evidence type="ECO:0000313" key="11">
    <source>
        <dbReference type="Proteomes" id="UP001290462"/>
    </source>
</evidence>
<dbReference type="PANTHER" id="PTHR48069">
    <property type="entry name" value="DIHYDROFOLATE REDUCTASE"/>
    <property type="match status" value="1"/>
</dbReference>
<comment type="catalytic activity">
    <reaction evidence="7">
        <text>(6S)-5,6,7,8-tetrahydrofolate + NADP(+) = 7,8-dihydrofolate + NADPH + H(+)</text>
        <dbReference type="Rhea" id="RHEA:15009"/>
        <dbReference type="ChEBI" id="CHEBI:15378"/>
        <dbReference type="ChEBI" id="CHEBI:57451"/>
        <dbReference type="ChEBI" id="CHEBI:57453"/>
        <dbReference type="ChEBI" id="CHEBI:57783"/>
        <dbReference type="ChEBI" id="CHEBI:58349"/>
        <dbReference type="EC" id="1.5.1.3"/>
    </reaction>
</comment>
<dbReference type="GO" id="GO:0046655">
    <property type="term" value="P:folic acid metabolic process"/>
    <property type="evidence" value="ECO:0007669"/>
    <property type="project" value="TreeGrafter"/>
</dbReference>
<dbReference type="Proteomes" id="UP001290462">
    <property type="component" value="Unassembled WGS sequence"/>
</dbReference>
<dbReference type="RefSeq" id="WP_187958426.1">
    <property type="nucleotide sequence ID" value="NZ_CBCPHT010000002.1"/>
</dbReference>
<dbReference type="PIRSF" id="PIRSF000194">
    <property type="entry name" value="DHFR"/>
    <property type="match status" value="1"/>
</dbReference>